<gene>
    <name evidence="12" type="ORF">Glove_242g82</name>
</gene>
<evidence type="ECO:0000256" key="10">
    <source>
        <dbReference type="HAMAP-Rule" id="MF_03064"/>
    </source>
</evidence>
<dbReference type="PROSITE" id="PS50920">
    <property type="entry name" value="SOLCAR"/>
    <property type="match status" value="3"/>
</dbReference>
<dbReference type="OrthoDB" id="1924968at2759"/>
<keyword evidence="2 10" id="KW-0813">Transport</keyword>
<dbReference type="GO" id="GO:0015187">
    <property type="term" value="F:glycine transmembrane transporter activity"/>
    <property type="evidence" value="ECO:0007669"/>
    <property type="project" value="UniProtKB-UniRule"/>
</dbReference>
<feature type="repeat" description="Solcar" evidence="11">
    <location>
        <begin position="119"/>
        <end position="203"/>
    </location>
</feature>
<comment type="caution">
    <text evidence="12">The sequence shown here is derived from an EMBL/GenBank/DDBJ whole genome shotgun (WGS) entry which is preliminary data.</text>
</comment>
<dbReference type="Proteomes" id="UP000266861">
    <property type="component" value="Unassembled WGS sequence"/>
</dbReference>
<dbReference type="EMBL" id="PQFF01000224">
    <property type="protein sequence ID" value="RHZ72461.1"/>
    <property type="molecule type" value="Genomic_DNA"/>
</dbReference>
<evidence type="ECO:0000256" key="6">
    <source>
        <dbReference type="ARBA" id="ARBA00022989"/>
    </source>
</evidence>
<comment type="similarity">
    <text evidence="10">Belongs to the mitochondrial carrier (TC 2.A.29) family. SLC25A38 subfamily.</text>
</comment>
<evidence type="ECO:0000256" key="1">
    <source>
        <dbReference type="ARBA" id="ARBA00004225"/>
    </source>
</evidence>
<reference evidence="12 13" key="1">
    <citation type="submission" date="2018-08" db="EMBL/GenBank/DDBJ databases">
        <title>Genome and evolution of the arbuscular mycorrhizal fungus Diversispora epigaea (formerly Glomus versiforme) and its bacterial endosymbionts.</title>
        <authorList>
            <person name="Sun X."/>
            <person name="Fei Z."/>
            <person name="Harrison M."/>
        </authorList>
    </citation>
    <scope>NUCLEOTIDE SEQUENCE [LARGE SCALE GENOMIC DNA]</scope>
    <source>
        <strain evidence="12 13">IT104</strain>
    </source>
</reference>
<dbReference type="PRINTS" id="PR00926">
    <property type="entry name" value="MITOCARRIER"/>
</dbReference>
<comment type="catalytic activity">
    <reaction evidence="9 10">
        <text>glycine(in) = glycine(out)</text>
        <dbReference type="Rhea" id="RHEA:70715"/>
        <dbReference type="ChEBI" id="CHEBI:57305"/>
    </reaction>
</comment>
<feature type="repeat" description="Solcar" evidence="11">
    <location>
        <begin position="211"/>
        <end position="295"/>
    </location>
</feature>
<evidence type="ECO:0000256" key="7">
    <source>
        <dbReference type="ARBA" id="ARBA00023128"/>
    </source>
</evidence>
<evidence type="ECO:0000256" key="3">
    <source>
        <dbReference type="ARBA" id="ARBA00022692"/>
    </source>
</evidence>
<organism evidence="12 13">
    <name type="scientific">Diversispora epigaea</name>
    <dbReference type="NCBI Taxonomy" id="1348612"/>
    <lineage>
        <taxon>Eukaryota</taxon>
        <taxon>Fungi</taxon>
        <taxon>Fungi incertae sedis</taxon>
        <taxon>Mucoromycota</taxon>
        <taxon>Glomeromycotina</taxon>
        <taxon>Glomeromycetes</taxon>
        <taxon>Diversisporales</taxon>
        <taxon>Diversisporaceae</taxon>
        <taxon>Diversispora</taxon>
    </lineage>
</organism>
<comment type="function">
    <text evidence="10">Mitochondrial glycine transporter that imports glycine into the mitochondrial matrix. Plays an important role in providing glycine for the first enzymatic step in heme biosynthesis, the condensation of glycine with succinyl-CoA to produce 5-aminolevulinate (ALA) in the miochondrial matrix.</text>
</comment>
<evidence type="ECO:0000256" key="4">
    <source>
        <dbReference type="ARBA" id="ARBA00022737"/>
    </source>
</evidence>
<accession>A0A397I9I7</accession>
<dbReference type="STRING" id="1348612.A0A397I9I7"/>
<proteinExistence type="inferred from homology"/>
<dbReference type="InterPro" id="IPR018108">
    <property type="entry name" value="MCP_transmembrane"/>
</dbReference>
<dbReference type="PANTHER" id="PTHR46181">
    <property type="entry name" value="MITOCHONDRIAL GLYCINE TRANSPORTER"/>
    <property type="match status" value="1"/>
</dbReference>
<evidence type="ECO:0000313" key="12">
    <source>
        <dbReference type="EMBL" id="RHZ72461.1"/>
    </source>
</evidence>
<sequence length="302" mass="34026">MVKSDAITHLTSGAMSGLASCIILQPFDLVKTRLQQQRYQLKLSEGPKISPANSTIIGITKEIIGKETIFGLWRGTVPTILRNVPGTSLYFFTLSEIRSLFSRRHQTKLISSGSSLPILSNKENLIAGMIARGSVGFIMMPITVVKVRYESNFYNYKSIWNGLTSIVKYEGIRGLYYGYGSTVIRDAPYAGLYLLFYERCKLLISDRSSISATIVHMTSAMISGFSATTVTHPFDKLKTRIQLRPQEYPNFLRGALKVLRDEGFWSFFDGLTLRLGRKTVQAVIGWTLYEELVTLFKKKEKT</sequence>
<comment type="subcellular location">
    <subcellularLocation>
        <location evidence="10">Mitochondrion inner membrane</location>
        <topology evidence="10">Multi-pass membrane protein</topology>
    </subcellularLocation>
    <subcellularLocation>
        <location evidence="1">Mitochondrion membrane</location>
        <topology evidence="1">Multi-pass membrane protein</topology>
    </subcellularLocation>
</comment>
<dbReference type="InterPro" id="IPR030847">
    <property type="entry name" value="Hem25/SLC25A38"/>
</dbReference>
<keyword evidence="7 10" id="KW-0496">Mitochondrion</keyword>
<dbReference type="HAMAP" id="MF_03064">
    <property type="entry name" value="SLC25A38"/>
    <property type="match status" value="1"/>
</dbReference>
<evidence type="ECO:0000256" key="8">
    <source>
        <dbReference type="ARBA" id="ARBA00023136"/>
    </source>
</evidence>
<keyword evidence="5 10" id="KW-0999">Mitochondrion inner membrane</keyword>
<feature type="repeat" description="Solcar" evidence="11">
    <location>
        <begin position="4"/>
        <end position="100"/>
    </location>
</feature>
<keyword evidence="6 10" id="KW-1133">Transmembrane helix</keyword>
<keyword evidence="13" id="KW-1185">Reference proteome</keyword>
<keyword evidence="3 10" id="KW-0812">Transmembrane</keyword>
<keyword evidence="8 10" id="KW-0472">Membrane</keyword>
<dbReference type="InterPro" id="IPR002067">
    <property type="entry name" value="MCP"/>
</dbReference>
<keyword evidence="4 10" id="KW-0677">Repeat</keyword>
<dbReference type="SUPFAM" id="SSF103506">
    <property type="entry name" value="Mitochondrial carrier"/>
    <property type="match status" value="1"/>
</dbReference>
<dbReference type="GO" id="GO:0005743">
    <property type="term" value="C:mitochondrial inner membrane"/>
    <property type="evidence" value="ECO:0007669"/>
    <property type="project" value="UniProtKB-SubCell"/>
</dbReference>
<dbReference type="InterPro" id="IPR023395">
    <property type="entry name" value="MCP_dom_sf"/>
</dbReference>
<dbReference type="GO" id="GO:1904983">
    <property type="term" value="P:glycine import into mitochondrion"/>
    <property type="evidence" value="ECO:0007669"/>
    <property type="project" value="UniProtKB-UniRule"/>
</dbReference>
<dbReference type="PROSITE" id="PS51257">
    <property type="entry name" value="PROKAR_LIPOPROTEIN"/>
    <property type="match status" value="1"/>
</dbReference>
<dbReference type="Pfam" id="PF00153">
    <property type="entry name" value="Mito_carr"/>
    <property type="match status" value="3"/>
</dbReference>
<evidence type="ECO:0000256" key="5">
    <source>
        <dbReference type="ARBA" id="ARBA00022792"/>
    </source>
</evidence>
<dbReference type="AlphaFoldDB" id="A0A397I9I7"/>
<protein>
    <recommendedName>
        <fullName evidence="10">Mitochondrial glycine transporter</fullName>
    </recommendedName>
    <alternativeName>
        <fullName evidence="10">Solute carrier family 25 member 38 homolog</fullName>
    </alternativeName>
</protein>
<evidence type="ECO:0000256" key="2">
    <source>
        <dbReference type="ARBA" id="ARBA00022448"/>
    </source>
</evidence>
<dbReference type="PANTHER" id="PTHR46181:SF3">
    <property type="entry name" value="MITOCHONDRIAL GLYCINE TRANSPORTER"/>
    <property type="match status" value="1"/>
</dbReference>
<dbReference type="Gene3D" id="1.50.40.10">
    <property type="entry name" value="Mitochondrial carrier domain"/>
    <property type="match status" value="1"/>
</dbReference>
<evidence type="ECO:0000313" key="13">
    <source>
        <dbReference type="Proteomes" id="UP000266861"/>
    </source>
</evidence>
<name>A0A397I9I7_9GLOM</name>
<evidence type="ECO:0000256" key="11">
    <source>
        <dbReference type="PROSITE-ProRule" id="PRU00282"/>
    </source>
</evidence>
<evidence type="ECO:0000256" key="9">
    <source>
        <dbReference type="ARBA" id="ARBA00034060"/>
    </source>
</evidence>